<name>A0A418SVB3_9RHOB</name>
<dbReference type="EMBL" id="QZCG01000007">
    <property type="protein sequence ID" value="RJE84818.1"/>
    <property type="molecule type" value="Genomic_DNA"/>
</dbReference>
<keyword evidence="3" id="KW-1185">Reference proteome</keyword>
<gene>
    <name evidence="2" type="ORF">D3P04_10890</name>
</gene>
<evidence type="ECO:0000313" key="2">
    <source>
        <dbReference type="EMBL" id="RJE84818.1"/>
    </source>
</evidence>
<sequence length="160" mass="17578">MSRILRARPATSPPRGSKGGVVNFIPYLSFQGECHEAFETYARVFGGELQINRFDEMPEATGMPELEPDQAGWILHAQLTLPDGGRLLGSDTPRQFGGERMAGSSIAVTLQSEAEIRRVFDELAEGSTVKMEPGPTFFASFFAMLTDRFGASWMLVVEAE</sequence>
<comment type="caution">
    <text evidence="2">The sequence shown here is derived from an EMBL/GenBank/DDBJ whole genome shotgun (WGS) entry which is preliminary data.</text>
</comment>
<dbReference type="CDD" id="cd06588">
    <property type="entry name" value="PhnB_like"/>
    <property type="match status" value="1"/>
</dbReference>
<reference evidence="3" key="1">
    <citation type="submission" date="2018-09" db="EMBL/GenBank/DDBJ databases">
        <title>Acidovorax cavernicola nov. sp. isolated from Gruta de las Maravillas (Aracena, Spain).</title>
        <authorList>
            <person name="Jurado V."/>
            <person name="Gutierrez-Patricio S."/>
            <person name="Gonzalez-Pimentel J.L."/>
            <person name="Miller A.Z."/>
            <person name="Laiz L."/>
            <person name="Saiz-Jimenez C."/>
        </authorList>
    </citation>
    <scope>NUCLEOTIDE SEQUENCE [LARGE SCALE GENOMIC DNA]</scope>
    <source>
        <strain evidence="3">1011MAR3C25</strain>
    </source>
</reference>
<evidence type="ECO:0000313" key="3">
    <source>
        <dbReference type="Proteomes" id="UP000284202"/>
    </source>
</evidence>
<dbReference type="OrthoDB" id="9795306at2"/>
<proteinExistence type="predicted"/>
<dbReference type="AlphaFoldDB" id="A0A418SVB3"/>
<feature type="domain" description="PhnB-like" evidence="1">
    <location>
        <begin position="24"/>
        <end position="155"/>
    </location>
</feature>
<dbReference type="Proteomes" id="UP000284202">
    <property type="component" value="Unassembled WGS sequence"/>
</dbReference>
<protein>
    <submittedName>
        <fullName evidence="2">VOC family protein</fullName>
    </submittedName>
</protein>
<accession>A0A418SVB3</accession>
<dbReference type="Gene3D" id="3.10.180.10">
    <property type="entry name" value="2,3-Dihydroxybiphenyl 1,2-Dioxygenase, domain 1"/>
    <property type="match status" value="1"/>
</dbReference>
<organism evidence="2 3">
    <name type="scientific">Paracoccus onubensis</name>
    <dbReference type="NCBI Taxonomy" id="1675788"/>
    <lineage>
        <taxon>Bacteria</taxon>
        <taxon>Pseudomonadati</taxon>
        <taxon>Pseudomonadota</taxon>
        <taxon>Alphaproteobacteria</taxon>
        <taxon>Rhodobacterales</taxon>
        <taxon>Paracoccaceae</taxon>
        <taxon>Paracoccus</taxon>
    </lineage>
</organism>
<dbReference type="SUPFAM" id="SSF54593">
    <property type="entry name" value="Glyoxalase/Bleomycin resistance protein/Dihydroxybiphenyl dioxygenase"/>
    <property type="match status" value="1"/>
</dbReference>
<dbReference type="PANTHER" id="PTHR33990">
    <property type="entry name" value="PROTEIN YJDN-RELATED"/>
    <property type="match status" value="1"/>
</dbReference>
<dbReference type="InterPro" id="IPR028973">
    <property type="entry name" value="PhnB-like"/>
</dbReference>
<dbReference type="InterPro" id="IPR029068">
    <property type="entry name" value="Glyas_Bleomycin-R_OHBP_Dase"/>
</dbReference>
<evidence type="ECO:0000259" key="1">
    <source>
        <dbReference type="Pfam" id="PF06983"/>
    </source>
</evidence>
<dbReference type="Pfam" id="PF06983">
    <property type="entry name" value="3-dmu-9_3-mt"/>
    <property type="match status" value="1"/>
</dbReference>
<dbReference type="PANTHER" id="PTHR33990:SF1">
    <property type="entry name" value="PROTEIN YJDN"/>
    <property type="match status" value="1"/>
</dbReference>